<keyword evidence="1" id="KW-0812">Transmembrane</keyword>
<organism evidence="2 3">
    <name type="scientific">Diploptera punctata</name>
    <name type="common">Pacific beetle cockroach</name>
    <dbReference type="NCBI Taxonomy" id="6984"/>
    <lineage>
        <taxon>Eukaryota</taxon>
        <taxon>Metazoa</taxon>
        <taxon>Ecdysozoa</taxon>
        <taxon>Arthropoda</taxon>
        <taxon>Hexapoda</taxon>
        <taxon>Insecta</taxon>
        <taxon>Pterygota</taxon>
        <taxon>Neoptera</taxon>
        <taxon>Polyneoptera</taxon>
        <taxon>Dictyoptera</taxon>
        <taxon>Blattodea</taxon>
        <taxon>Blaberoidea</taxon>
        <taxon>Blaberidae</taxon>
        <taxon>Diplopterinae</taxon>
        <taxon>Diploptera</taxon>
    </lineage>
</organism>
<feature type="transmembrane region" description="Helical" evidence="1">
    <location>
        <begin position="73"/>
        <end position="95"/>
    </location>
</feature>
<gene>
    <name evidence="2" type="ORF">L9F63_002996</name>
</gene>
<protein>
    <submittedName>
        <fullName evidence="2">Uncharacterized protein</fullName>
    </submittedName>
</protein>
<keyword evidence="3" id="KW-1185">Reference proteome</keyword>
<reference evidence="2" key="2">
    <citation type="submission" date="2023-05" db="EMBL/GenBank/DDBJ databases">
        <authorList>
            <person name="Fouks B."/>
        </authorList>
    </citation>
    <scope>NUCLEOTIDE SEQUENCE</scope>
    <source>
        <strain evidence="2">Stay&amp;Tobe</strain>
        <tissue evidence="2">Testes</tissue>
    </source>
</reference>
<feature type="transmembrane region" description="Helical" evidence="1">
    <location>
        <begin position="51"/>
        <end position="68"/>
    </location>
</feature>
<sequence>IIIPLFDAMIHCSINDHRHHPQLFSQLFFFPPFAVFFFTSFQVPFCFSYNIYIYIYNYTVAIFAINLIKSRFFVVWGCNIFYVVVSIDNIIHISIPTLENQRISIVNLNFSLKTLSFGANPIYCRTYYLFLGLAFFYRLECLNCIRLAF</sequence>
<evidence type="ECO:0000313" key="2">
    <source>
        <dbReference type="EMBL" id="KAJ9585233.1"/>
    </source>
</evidence>
<comment type="caution">
    <text evidence="2">The sequence shown here is derived from an EMBL/GenBank/DDBJ whole genome shotgun (WGS) entry which is preliminary data.</text>
</comment>
<evidence type="ECO:0000313" key="3">
    <source>
        <dbReference type="Proteomes" id="UP001233999"/>
    </source>
</evidence>
<feature type="transmembrane region" description="Helical" evidence="1">
    <location>
        <begin position="27"/>
        <end position="45"/>
    </location>
</feature>
<name>A0AAD7ZSU8_DIPPU</name>
<feature type="non-terminal residue" evidence="2">
    <location>
        <position position="1"/>
    </location>
</feature>
<dbReference type="Proteomes" id="UP001233999">
    <property type="component" value="Unassembled WGS sequence"/>
</dbReference>
<feature type="transmembrane region" description="Helical" evidence="1">
    <location>
        <begin position="115"/>
        <end position="137"/>
    </location>
</feature>
<reference evidence="2" key="1">
    <citation type="journal article" date="2023" name="IScience">
        <title>Live-bearing cockroach genome reveals convergent evolutionary mechanisms linked to viviparity in insects and beyond.</title>
        <authorList>
            <person name="Fouks B."/>
            <person name="Harrison M.C."/>
            <person name="Mikhailova A.A."/>
            <person name="Marchal E."/>
            <person name="English S."/>
            <person name="Carruthers M."/>
            <person name="Jennings E.C."/>
            <person name="Chiamaka E.L."/>
            <person name="Frigard R.A."/>
            <person name="Pippel M."/>
            <person name="Attardo G.M."/>
            <person name="Benoit J.B."/>
            <person name="Bornberg-Bauer E."/>
            <person name="Tobe S.S."/>
        </authorList>
    </citation>
    <scope>NUCLEOTIDE SEQUENCE</scope>
    <source>
        <strain evidence="2">Stay&amp;Tobe</strain>
    </source>
</reference>
<evidence type="ECO:0000256" key="1">
    <source>
        <dbReference type="SAM" id="Phobius"/>
    </source>
</evidence>
<proteinExistence type="predicted"/>
<accession>A0AAD7ZSU8</accession>
<dbReference type="EMBL" id="JASPKZ010007290">
    <property type="protein sequence ID" value="KAJ9585233.1"/>
    <property type="molecule type" value="Genomic_DNA"/>
</dbReference>
<keyword evidence="1" id="KW-1133">Transmembrane helix</keyword>
<keyword evidence="1" id="KW-0472">Membrane</keyword>
<dbReference type="AlphaFoldDB" id="A0AAD7ZSU8"/>
<feature type="non-terminal residue" evidence="2">
    <location>
        <position position="149"/>
    </location>
</feature>